<keyword evidence="3" id="KW-1185">Reference proteome</keyword>
<protein>
    <submittedName>
        <fullName evidence="2">Cupin domain-containing protein</fullName>
    </submittedName>
</protein>
<feature type="domain" description="Cupin type-2" evidence="1">
    <location>
        <begin position="55"/>
        <end position="122"/>
    </location>
</feature>
<dbReference type="AlphaFoldDB" id="A0A9X2VH02"/>
<sequence length="145" mass="15117">MRSAVLRRALVVGAVAVAWLGGLAGVSSATPGTGVSAKLLFQKTVGDKDYVVREITIQPGGATGWHFHDGRLFGVVKSGTLTHYDDTCSVDGVYRAGESITESGGAEYVHIGRNLGTTPMVLEVLYVNPAGSPLSRDADAPACDR</sequence>
<comment type="caution">
    <text evidence="2">The sequence shown here is derived from an EMBL/GenBank/DDBJ whole genome shotgun (WGS) entry which is preliminary data.</text>
</comment>
<evidence type="ECO:0000313" key="3">
    <source>
        <dbReference type="Proteomes" id="UP001141259"/>
    </source>
</evidence>
<name>A0A9X2VH02_9PSEU</name>
<dbReference type="Pfam" id="PF07883">
    <property type="entry name" value="Cupin_2"/>
    <property type="match status" value="1"/>
</dbReference>
<accession>A0A9X2VH02</accession>
<evidence type="ECO:0000313" key="2">
    <source>
        <dbReference type="EMBL" id="MCS7475974.1"/>
    </source>
</evidence>
<dbReference type="InterPro" id="IPR011051">
    <property type="entry name" value="RmlC_Cupin_sf"/>
</dbReference>
<dbReference type="InterPro" id="IPR014710">
    <property type="entry name" value="RmlC-like_jellyroll"/>
</dbReference>
<dbReference type="RefSeq" id="WP_259621497.1">
    <property type="nucleotide sequence ID" value="NZ_JANYMP010000002.1"/>
</dbReference>
<dbReference type="Proteomes" id="UP001141259">
    <property type="component" value="Unassembled WGS sequence"/>
</dbReference>
<dbReference type="InterPro" id="IPR013096">
    <property type="entry name" value="Cupin_2"/>
</dbReference>
<dbReference type="SUPFAM" id="SSF51182">
    <property type="entry name" value="RmlC-like cupins"/>
    <property type="match status" value="1"/>
</dbReference>
<organism evidence="2 3">
    <name type="scientific">Umezawaea endophytica</name>
    <dbReference type="NCBI Taxonomy" id="1654476"/>
    <lineage>
        <taxon>Bacteria</taxon>
        <taxon>Bacillati</taxon>
        <taxon>Actinomycetota</taxon>
        <taxon>Actinomycetes</taxon>
        <taxon>Pseudonocardiales</taxon>
        <taxon>Pseudonocardiaceae</taxon>
        <taxon>Umezawaea</taxon>
    </lineage>
</organism>
<reference evidence="2" key="1">
    <citation type="submission" date="2022-08" db="EMBL/GenBank/DDBJ databases">
        <authorList>
            <person name="Tistechok S."/>
            <person name="Samborskyy M."/>
            <person name="Roman I."/>
        </authorList>
    </citation>
    <scope>NUCLEOTIDE SEQUENCE</scope>
    <source>
        <strain evidence="2">DSM 103496</strain>
    </source>
</reference>
<proteinExistence type="predicted"/>
<dbReference type="EMBL" id="JANYMP010000002">
    <property type="protein sequence ID" value="MCS7475974.1"/>
    <property type="molecule type" value="Genomic_DNA"/>
</dbReference>
<evidence type="ECO:0000259" key="1">
    <source>
        <dbReference type="Pfam" id="PF07883"/>
    </source>
</evidence>
<gene>
    <name evidence="2" type="ORF">NZH93_03835</name>
</gene>
<dbReference type="Gene3D" id="2.60.120.10">
    <property type="entry name" value="Jelly Rolls"/>
    <property type="match status" value="1"/>
</dbReference>